<dbReference type="Gene3D" id="2.60.120.10">
    <property type="entry name" value="Jelly Rolls"/>
    <property type="match status" value="1"/>
</dbReference>
<dbReference type="EMBL" id="CAICTM010002317">
    <property type="protein sequence ID" value="CAB9528781.1"/>
    <property type="molecule type" value="Genomic_DNA"/>
</dbReference>
<evidence type="ECO:0000313" key="3">
    <source>
        <dbReference type="Proteomes" id="UP001153069"/>
    </source>
</evidence>
<keyword evidence="3" id="KW-1185">Reference proteome</keyword>
<evidence type="ECO:0000256" key="1">
    <source>
        <dbReference type="SAM" id="MobiDB-lite"/>
    </source>
</evidence>
<organism evidence="2 3">
    <name type="scientific">Seminavis robusta</name>
    <dbReference type="NCBI Taxonomy" id="568900"/>
    <lineage>
        <taxon>Eukaryota</taxon>
        <taxon>Sar</taxon>
        <taxon>Stramenopiles</taxon>
        <taxon>Ochrophyta</taxon>
        <taxon>Bacillariophyta</taxon>
        <taxon>Bacillariophyceae</taxon>
        <taxon>Bacillariophycidae</taxon>
        <taxon>Naviculales</taxon>
        <taxon>Naviculaceae</taxon>
        <taxon>Seminavis</taxon>
    </lineage>
</organism>
<gene>
    <name evidence="2" type="ORF">SEMRO_2319_G323150.1</name>
</gene>
<dbReference type="AlphaFoldDB" id="A0A9N8F059"/>
<sequence length="130" mass="14814">MDKLITVTPPDKVTDEYKVEAKTWTKWDSKNKKKFPYNYTAEEQVLILDGSAELTPDDGSPPVVIESYFLEEGEQDICPKCYEKEEGKKYAGAEHQKEGEKWVEPPKKKGKKAPQGKKAPPKKKQKIATK</sequence>
<dbReference type="Proteomes" id="UP001153069">
    <property type="component" value="Unassembled WGS sequence"/>
</dbReference>
<dbReference type="OrthoDB" id="10260542at2759"/>
<feature type="compositionally biased region" description="Basic and acidic residues" evidence="1">
    <location>
        <begin position="90"/>
        <end position="107"/>
    </location>
</feature>
<proteinExistence type="predicted"/>
<reference evidence="2" key="1">
    <citation type="submission" date="2020-06" db="EMBL/GenBank/DDBJ databases">
        <authorList>
            <consortium name="Plant Systems Biology data submission"/>
        </authorList>
    </citation>
    <scope>NUCLEOTIDE SEQUENCE</scope>
    <source>
        <strain evidence="2">D6</strain>
    </source>
</reference>
<feature type="compositionally biased region" description="Basic residues" evidence="1">
    <location>
        <begin position="108"/>
        <end position="130"/>
    </location>
</feature>
<dbReference type="InterPro" id="IPR014710">
    <property type="entry name" value="RmlC-like_jellyroll"/>
</dbReference>
<name>A0A9N8F059_9STRA</name>
<evidence type="ECO:0000313" key="2">
    <source>
        <dbReference type="EMBL" id="CAB9528781.1"/>
    </source>
</evidence>
<accession>A0A9N8F059</accession>
<feature type="region of interest" description="Disordered" evidence="1">
    <location>
        <begin position="90"/>
        <end position="130"/>
    </location>
</feature>
<protein>
    <submittedName>
        <fullName evidence="2">Uncharacterized protein</fullName>
    </submittedName>
</protein>
<comment type="caution">
    <text evidence="2">The sequence shown here is derived from an EMBL/GenBank/DDBJ whole genome shotgun (WGS) entry which is preliminary data.</text>
</comment>